<organism evidence="2 3">
    <name type="scientific">Holdemanella hominis</name>
    <dbReference type="NCBI Taxonomy" id="2764327"/>
    <lineage>
        <taxon>Bacteria</taxon>
        <taxon>Bacillati</taxon>
        <taxon>Bacillota</taxon>
        <taxon>Erysipelotrichia</taxon>
        <taxon>Erysipelotrichales</taxon>
        <taxon>Erysipelotrichaceae</taxon>
        <taxon>Holdemanella</taxon>
    </lineage>
</organism>
<dbReference type="Proteomes" id="UP000649075">
    <property type="component" value="Unassembled WGS sequence"/>
</dbReference>
<keyword evidence="3" id="KW-1185">Reference proteome</keyword>
<feature type="chain" id="PRO_5045957133" description="DUF4624 domain-containing lipoprotein" evidence="1">
    <location>
        <begin position="25"/>
        <end position="148"/>
    </location>
</feature>
<proteinExistence type="predicted"/>
<evidence type="ECO:0000313" key="3">
    <source>
        <dbReference type="Proteomes" id="UP000649075"/>
    </source>
</evidence>
<evidence type="ECO:0008006" key="4">
    <source>
        <dbReference type="Google" id="ProtNLM"/>
    </source>
</evidence>
<reference evidence="2 3" key="1">
    <citation type="submission" date="2020-08" db="EMBL/GenBank/DDBJ databases">
        <authorList>
            <person name="Liu C."/>
            <person name="Sun Q."/>
        </authorList>
    </citation>
    <scope>NUCLEOTIDE SEQUENCE [LARGE SCALE GENOMIC DNA]</scope>
    <source>
        <strain evidence="2 3">L34</strain>
    </source>
</reference>
<protein>
    <recommendedName>
        <fullName evidence="4">DUF4624 domain-containing lipoprotein</fullName>
    </recommendedName>
</protein>
<sequence>MKLRRLVVLFFLLISMSISGCASKDVVNENKNNLIFQESISPNEQYVDNQEDVVHYTVEVYQENDDTLSIHAKSNSKLFEPLDYEFYIDKSFSKDDITVEWTTLMGSAEATKENQLCVAMVKVKGTNEAIKINFINRGIELIEDALAK</sequence>
<name>A0ABR7KJ59_9FIRM</name>
<feature type="signal peptide" evidence="1">
    <location>
        <begin position="1"/>
        <end position="24"/>
    </location>
</feature>
<comment type="caution">
    <text evidence="2">The sequence shown here is derived from an EMBL/GenBank/DDBJ whole genome shotgun (WGS) entry which is preliminary data.</text>
</comment>
<accession>A0ABR7KJ59</accession>
<dbReference type="EMBL" id="JACRWH010000037">
    <property type="protein sequence ID" value="MBC6012773.1"/>
    <property type="molecule type" value="Genomic_DNA"/>
</dbReference>
<evidence type="ECO:0000256" key="1">
    <source>
        <dbReference type="SAM" id="SignalP"/>
    </source>
</evidence>
<keyword evidence="1" id="KW-0732">Signal</keyword>
<dbReference type="RefSeq" id="WP_186999348.1">
    <property type="nucleotide sequence ID" value="NZ_JACRWH010000037.1"/>
</dbReference>
<dbReference type="PROSITE" id="PS51257">
    <property type="entry name" value="PROKAR_LIPOPROTEIN"/>
    <property type="match status" value="1"/>
</dbReference>
<gene>
    <name evidence="2" type="ORF">H8911_08495</name>
</gene>
<evidence type="ECO:0000313" key="2">
    <source>
        <dbReference type="EMBL" id="MBC6012773.1"/>
    </source>
</evidence>